<evidence type="ECO:0000256" key="1">
    <source>
        <dbReference type="RuleBase" id="RU004227"/>
    </source>
</evidence>
<dbReference type="SMART" id="SM00382">
    <property type="entry name" value="AAA"/>
    <property type="match status" value="1"/>
</dbReference>
<dbReference type="InterPro" id="IPR003593">
    <property type="entry name" value="AAA+_ATPase"/>
</dbReference>
<evidence type="ECO:0000259" key="3">
    <source>
        <dbReference type="SMART" id="SM00382"/>
    </source>
</evidence>
<dbReference type="InterPro" id="IPR027417">
    <property type="entry name" value="P-loop_NTPase"/>
</dbReference>
<organism evidence="4 5">
    <name type="scientific">Kingella potus</name>
    <dbReference type="NCBI Taxonomy" id="265175"/>
    <lineage>
        <taxon>Bacteria</taxon>
        <taxon>Pseudomonadati</taxon>
        <taxon>Pseudomonadota</taxon>
        <taxon>Betaproteobacteria</taxon>
        <taxon>Neisseriales</taxon>
        <taxon>Neisseriaceae</taxon>
        <taxon>Kingella</taxon>
    </lineage>
</organism>
<dbReference type="PRINTS" id="PR00051">
    <property type="entry name" value="DNAA"/>
</dbReference>
<feature type="region of interest" description="Disordered" evidence="2">
    <location>
        <begin position="1"/>
        <end position="23"/>
    </location>
</feature>
<comment type="similarity">
    <text evidence="1">Belongs to the DnaA family.</text>
</comment>
<dbReference type="PANTHER" id="PTHR30050:SF2">
    <property type="entry name" value="CHROMOSOMAL REPLICATION INITIATOR PROTEIN DNAA"/>
    <property type="match status" value="1"/>
</dbReference>
<dbReference type="Pfam" id="PF00308">
    <property type="entry name" value="Bac_DnaA"/>
    <property type="match status" value="1"/>
</dbReference>
<feature type="compositionally biased region" description="Polar residues" evidence="2">
    <location>
        <begin position="1"/>
        <end position="14"/>
    </location>
</feature>
<dbReference type="Proteomes" id="UP000254293">
    <property type="component" value="Unassembled WGS sequence"/>
</dbReference>
<dbReference type="InterPro" id="IPR020591">
    <property type="entry name" value="Chromosome_initiator_DnaA-like"/>
</dbReference>
<dbReference type="Gene3D" id="1.10.8.60">
    <property type="match status" value="1"/>
</dbReference>
<evidence type="ECO:0000256" key="2">
    <source>
        <dbReference type="SAM" id="MobiDB-lite"/>
    </source>
</evidence>
<dbReference type="SUPFAM" id="SSF52540">
    <property type="entry name" value="P-loop containing nucleoside triphosphate hydrolases"/>
    <property type="match status" value="1"/>
</dbReference>
<accession>A0A377R3K4</accession>
<protein>
    <submittedName>
        <fullName evidence="4">Chromosomal replication initiator protein DnaA</fullName>
    </submittedName>
</protein>
<feature type="domain" description="AAA+ ATPase" evidence="3">
    <location>
        <begin position="55"/>
        <end position="190"/>
    </location>
</feature>
<keyword evidence="1" id="KW-0235">DNA replication</keyword>
<evidence type="ECO:0000313" key="4">
    <source>
        <dbReference type="EMBL" id="STR02883.1"/>
    </source>
</evidence>
<sequence length="261" mass="28381">MKQQKATNMSSNKQIPPDTALPNPAHTFDTLVCGRANREICETARRIARSPGGGIYNPLFLYGAAGTGKTHLAEAVGNEFLRLHPAGRVYCLNTDDYTQSLIKAIRTNKYADGDFGRQYQDADLLIADDIQLLQGRERTAEEFLRLFEHYRARGCQIVVCGSCPPQALADTNPGLASRLSHGIVIRLDAPDAAMRAAIVQAKAAAAGVELSEAAAERLAAYPAGADVRCLTGLLNRLIAVCQTENRVRIEADWPEEMLCGR</sequence>
<keyword evidence="5" id="KW-1185">Reference proteome</keyword>
<dbReference type="CDD" id="cd00009">
    <property type="entry name" value="AAA"/>
    <property type="match status" value="1"/>
</dbReference>
<dbReference type="InterPro" id="IPR013317">
    <property type="entry name" value="DnaA_dom"/>
</dbReference>
<reference evidence="4 5" key="1">
    <citation type="submission" date="2018-06" db="EMBL/GenBank/DDBJ databases">
        <authorList>
            <consortium name="Pathogen Informatics"/>
            <person name="Doyle S."/>
        </authorList>
    </citation>
    <scope>NUCLEOTIDE SEQUENCE [LARGE SCALE GENOMIC DNA]</scope>
    <source>
        <strain evidence="4 5">NCTC13336</strain>
    </source>
</reference>
<dbReference type="GO" id="GO:0006270">
    <property type="term" value="P:DNA replication initiation"/>
    <property type="evidence" value="ECO:0007669"/>
    <property type="project" value="TreeGrafter"/>
</dbReference>
<proteinExistence type="inferred from homology"/>
<evidence type="ECO:0000313" key="5">
    <source>
        <dbReference type="Proteomes" id="UP000254293"/>
    </source>
</evidence>
<gene>
    <name evidence="4" type="primary">dnaA_2</name>
    <name evidence="4" type="ORF">NCTC13336_01770</name>
</gene>
<dbReference type="GO" id="GO:0003688">
    <property type="term" value="F:DNA replication origin binding"/>
    <property type="evidence" value="ECO:0007669"/>
    <property type="project" value="TreeGrafter"/>
</dbReference>
<dbReference type="AlphaFoldDB" id="A0A377R3K4"/>
<dbReference type="Gene3D" id="3.40.50.300">
    <property type="entry name" value="P-loop containing nucleotide triphosphate hydrolases"/>
    <property type="match status" value="1"/>
</dbReference>
<name>A0A377R3K4_9NEIS</name>
<dbReference type="PANTHER" id="PTHR30050">
    <property type="entry name" value="CHROMOSOMAL REPLICATION INITIATOR PROTEIN DNAA"/>
    <property type="match status" value="1"/>
</dbReference>
<dbReference type="EMBL" id="UGJJ01000002">
    <property type="protein sequence ID" value="STR02883.1"/>
    <property type="molecule type" value="Genomic_DNA"/>
</dbReference>
<dbReference type="GO" id="GO:0005886">
    <property type="term" value="C:plasma membrane"/>
    <property type="evidence" value="ECO:0007669"/>
    <property type="project" value="TreeGrafter"/>
</dbReference>